<comment type="caution">
    <text evidence="3">The sequence shown here is derived from an EMBL/GenBank/DDBJ whole genome shotgun (WGS) entry which is preliminary data.</text>
</comment>
<evidence type="ECO:0000259" key="2">
    <source>
        <dbReference type="Pfam" id="PF00075"/>
    </source>
</evidence>
<protein>
    <recommendedName>
        <fullName evidence="2">RNase H type-1 domain-containing protein</fullName>
    </recommendedName>
</protein>
<dbReference type="SUPFAM" id="SSF53098">
    <property type="entry name" value="Ribonuclease H-like"/>
    <property type="match status" value="1"/>
</dbReference>
<dbReference type="InterPro" id="IPR012337">
    <property type="entry name" value="RNaseH-like_sf"/>
</dbReference>
<dbReference type="GO" id="GO:0003676">
    <property type="term" value="F:nucleic acid binding"/>
    <property type="evidence" value="ECO:0007669"/>
    <property type="project" value="InterPro"/>
</dbReference>
<dbReference type="InterPro" id="IPR036397">
    <property type="entry name" value="RNaseH_sf"/>
</dbReference>
<feature type="region of interest" description="Disordered" evidence="1">
    <location>
        <begin position="1037"/>
        <end position="1064"/>
    </location>
</feature>
<feature type="region of interest" description="Disordered" evidence="1">
    <location>
        <begin position="631"/>
        <end position="651"/>
    </location>
</feature>
<feature type="domain" description="RNase H type-1" evidence="2">
    <location>
        <begin position="1980"/>
        <end position="2108"/>
    </location>
</feature>
<accession>A0AA36IR95</accession>
<dbReference type="InterPro" id="IPR029063">
    <property type="entry name" value="SAM-dependent_MTases_sf"/>
</dbReference>
<dbReference type="Proteomes" id="UP001178507">
    <property type="component" value="Unassembled WGS sequence"/>
</dbReference>
<feature type="compositionally biased region" description="Low complexity" evidence="1">
    <location>
        <begin position="1053"/>
        <end position="1064"/>
    </location>
</feature>
<dbReference type="InterPro" id="IPR002156">
    <property type="entry name" value="RNaseH_domain"/>
</dbReference>
<dbReference type="Pfam" id="PF00075">
    <property type="entry name" value="RNase_H"/>
    <property type="match status" value="1"/>
</dbReference>
<reference evidence="3" key="1">
    <citation type="submission" date="2023-08" db="EMBL/GenBank/DDBJ databases">
        <authorList>
            <person name="Chen Y."/>
            <person name="Shah S."/>
            <person name="Dougan E. K."/>
            <person name="Thang M."/>
            <person name="Chan C."/>
        </authorList>
    </citation>
    <scope>NUCLEOTIDE SEQUENCE</scope>
</reference>
<gene>
    <name evidence="3" type="ORF">EVOR1521_LOCUS17521</name>
</gene>
<evidence type="ECO:0000313" key="3">
    <source>
        <dbReference type="EMBL" id="CAJ1392429.1"/>
    </source>
</evidence>
<dbReference type="Gene3D" id="3.60.10.10">
    <property type="entry name" value="Endonuclease/exonuclease/phosphatase"/>
    <property type="match status" value="1"/>
</dbReference>
<dbReference type="Gene3D" id="3.30.420.10">
    <property type="entry name" value="Ribonuclease H-like superfamily/Ribonuclease H"/>
    <property type="match status" value="1"/>
</dbReference>
<organism evidence="3 4">
    <name type="scientific">Effrenium voratum</name>
    <dbReference type="NCBI Taxonomy" id="2562239"/>
    <lineage>
        <taxon>Eukaryota</taxon>
        <taxon>Sar</taxon>
        <taxon>Alveolata</taxon>
        <taxon>Dinophyceae</taxon>
        <taxon>Suessiales</taxon>
        <taxon>Symbiodiniaceae</taxon>
        <taxon>Effrenium</taxon>
    </lineage>
</organism>
<dbReference type="EMBL" id="CAUJNA010002335">
    <property type="protein sequence ID" value="CAJ1392429.1"/>
    <property type="molecule type" value="Genomic_DNA"/>
</dbReference>
<dbReference type="SUPFAM" id="SSF53335">
    <property type="entry name" value="S-adenosyl-L-methionine-dependent methyltransferases"/>
    <property type="match status" value="1"/>
</dbReference>
<dbReference type="GO" id="GO:0004523">
    <property type="term" value="F:RNA-DNA hybrid ribonuclease activity"/>
    <property type="evidence" value="ECO:0007669"/>
    <property type="project" value="InterPro"/>
</dbReference>
<dbReference type="InterPro" id="IPR036691">
    <property type="entry name" value="Endo/exonu/phosph_ase_sf"/>
</dbReference>
<evidence type="ECO:0000313" key="4">
    <source>
        <dbReference type="Proteomes" id="UP001178507"/>
    </source>
</evidence>
<dbReference type="SUPFAM" id="SSF56219">
    <property type="entry name" value="DNase I-like"/>
    <property type="match status" value="1"/>
</dbReference>
<keyword evidence="4" id="KW-1185">Reference proteome</keyword>
<sequence length="2343" mass="258937">MVWNSWMGAPIAGELFTGVVAAEQQMEGGATRCTLVGLGLPILVDLPLVEGSRYTLYFFLAQENTPLRLMATATSDCILAQPLCFEHYSRVKELCAGIGGIGAGCVAAGAKVVAALDRNSFACTHLEQNLNCPVVLGDSTNDVDLLRLHRAGGTEPAAAAPLQSLWVYAHLRRSADVHHDEFTIIEPLQLLHDYKSHLLDTMHDFWQIPNSLVPHPVLLSEADDQPYHITCQASTSVEDLLQAEDFRRSWGHTLQLFDGGRPVPRHALLQAQGRSGPYELRSVPKRQASDQPQGMIFITLHMNPLPITLGIASGSFLFQALLEEGLDTCTPIYDAGGHPVDPSIRLWRCTTLWTSSTRGAGPVQSARAGLTGSFLQYIAAGILMNSDHARRFGLPFLHLLIEDQPSLPLAALQRQLDIGGFDIILLCQGHWILLSLRKVNSGICCIGYDGLITSTCTEEVGQFVTGLADSLHKQLLAIRWITVFQQCAPDLCGTILLAHLVWMSGIDHALRHCDLKQLHSHFVLLERHLQALHVLPFEEHQGTGPQPAPNEAHLLAALRELLITKGVPESRAEERALLGLKKLGHSELQSALQAAQPWACLKSIASRPHFSFKWIKADELNAKIRARASDQFHVQQSENKRRPRERKQPAATLHINPQQLSLIQSSFVDNDGKEVPQIAFQDIGQGKAGLAFGGLNELAPYLREGVTISTEALGVLTTVPIPNEMIGSLNVTNCRFPAHYQATSEPVLIQGSLVQLGAKTITRKHEDINDLDVVTTQTLRITIYKDEWTGSWNHFQERPIRGLVEVLPIFQLCRTDGCGATCPKFHSPVDQTLESLLLDIWSRSWMSTTGKFCQPKDAVAFSAMIRTPRCALSSIQSSSGSHGVYIEPRSPCGKLSDDSFGVVWIPGADLPNVKHRLSVMDKALCVCRLHNKYGLRFNHTDLQAAHSTLRPFDTFVNSRIQTVYRLFPLPFGTQRGALQHCITKWGWNAKVLQAAGGGPEGSAWEVGAQDPPPSSIMQGTFGDVAITLIKTVSKQATPAPVLASSSTRRHMQTGAPSTATTTAPSAAVDPWLAKDPWGGSTAASSGPDRLHQFEARLKEDIATQVRAQLQDTHMEVEDAEPTGLDNRMNQLEVSIQELQQHHRRFEQYFSEVQSTTSNQSAKIEHIHNQLEQQGREVEFLRTDLRHQVATLQLSWRSAAGRLDTPRASSSTPRGEAPYITTLGYISLHFSSLHGSDTPTTTSFGSSVPRSGLARLFYVSTALRDRGCGSGHPGCHGYANGLPFSHASILLDGDTNWQLSVSAKFPPIGEASNPGPPFAITVANPTGLRSKENVAFQLPRGIVCLAETHLAPPGMSACCGALRRAATADHRRLWILPGAPVPLRARSLTTGVWAGVLQFSDIPAHRLQLHLPAAEYTLGRTQTSVFNLGSTQILGTVVYGWSPGPTWPQAKTATRNLLQQLSVEIIYGRTGPRFVAGDFNGEDFPEFEEWISLGWTEVQSLHAQLHHEGPFPTCKGSTRPDQIFISPELRQYFIKADVLDVFSDHSAVTGWFDIPMDLPPQHFWPMPAKIPWPSVDVPAWQQSPHAPPAHNQFTGTGTSYYHEFGRCYEDSFDGFTIAPLRPGLLPAHRGRCQHLHPQDRPFQPPLLKPSRHGEALPASDFLGRINHRWFTQLRRLQSLLHNLRRGSNDPTAIEYRLLTWEAIKKAKGFQNGFCSWWATRPIPTAAACCVFPVTLPTVTTMEAIYTDFHANYKALESWNVRQRCAILRARRAEHLKEAFHDITHREKAPLTHLTISEETNIIYVDPTTWTVTTDKDILEDGSSTWLLEDTKADFKRFMAKQPHLLELWFSFVQHYDGTLFSGPFSKLLITWAFRSTCSKNPGRPSGFGFVMPGDNASLAKSDIARINSLREGAFLTGEHQGRFDMIKDLQLCTANTLGPWSAGTITPARSLSTFYPLLYPRNDHFDISYTISRPALACAAWAVVSFSHEATLAASPLAGLQQDIDRAELHAVLCAVSWLVRHRCHGTVWSDSAYATCGLAALLSDRAADTPATNSDLWENLRFQLDAAPDGLLQVQHVPGHMQVNSDSPCLDEWLATWNGHADTAAKQAHGLRPPAFWNLWCEYKAAFEDSCIAVDRFRCLHLDVAAALQDNTYVEVEAPAEEALRAPLRPCTVGGDWAEELPINWQNMWSISEHATRFGRTFAINLVSWLQQQHSRDPISVQLSWLELAMAVFLFCGAHPSPTATHTGEQWLDAQMAPPTAGQITVAGRVRYIRGLVKALASFFACDCIFVGGLDRSFLRVHPPLQGLVLTMSRDSLTAIDEAFGRFTCKRPIRKGNDLCRPF</sequence>
<proteinExistence type="predicted"/>
<name>A0AA36IR95_9DINO</name>
<evidence type="ECO:0000256" key="1">
    <source>
        <dbReference type="SAM" id="MobiDB-lite"/>
    </source>
</evidence>